<dbReference type="Proteomes" id="UP000297700">
    <property type="component" value="Unassembled WGS sequence"/>
</dbReference>
<reference evidence="2 3" key="2">
    <citation type="submission" date="2019-03" db="EMBL/GenBank/DDBJ databases">
        <title>Bradyrhizobium strains diversity.</title>
        <authorList>
            <person name="Urquiaga M.C.O."/>
            <person name="Hungria M."/>
            <person name="Delamuta J.R.M."/>
            <person name="Klepa M.S."/>
        </authorList>
    </citation>
    <scope>NUCLEOTIDE SEQUENCE [LARGE SCALE GENOMIC DNA]</scope>
    <source>
        <strain evidence="2 3">CNPSo 3426</strain>
    </source>
</reference>
<sequence>MALCKCRLLTERDSIFEVIEHHRKLRAQVDAAASISAKLVEGPEFDAADAISEQKRLALEEYADVLIHSKPTALAGVIALNRCVARLPAWQLSDDYDWH</sequence>
<dbReference type="AlphaFoldDB" id="A0A4Y9NHX4"/>
<evidence type="ECO:0000313" key="4">
    <source>
        <dbReference type="Proteomes" id="UP000298225"/>
    </source>
</evidence>
<organism evidence="2 3">
    <name type="scientific">Bradyrhizobium frederickii</name>
    <dbReference type="NCBI Taxonomy" id="2560054"/>
    <lineage>
        <taxon>Bacteria</taxon>
        <taxon>Pseudomonadati</taxon>
        <taxon>Pseudomonadota</taxon>
        <taxon>Alphaproteobacteria</taxon>
        <taxon>Hyphomicrobiales</taxon>
        <taxon>Nitrobacteraceae</taxon>
        <taxon>Bradyrhizobium</taxon>
    </lineage>
</organism>
<protein>
    <submittedName>
        <fullName evidence="2">Uncharacterized protein</fullName>
    </submittedName>
</protein>
<dbReference type="Proteomes" id="UP000298225">
    <property type="component" value="Unassembled WGS sequence"/>
</dbReference>
<keyword evidence="4" id="KW-1185">Reference proteome</keyword>
<comment type="caution">
    <text evidence="2">The sequence shown here is derived from an EMBL/GenBank/DDBJ whole genome shotgun (WGS) entry which is preliminary data.</text>
</comment>
<evidence type="ECO:0000313" key="1">
    <source>
        <dbReference type="EMBL" id="TFV28625.1"/>
    </source>
</evidence>
<dbReference type="EMBL" id="SPQS01000060">
    <property type="protein sequence ID" value="TFV67410.1"/>
    <property type="molecule type" value="Genomic_DNA"/>
</dbReference>
<accession>A0A4Y9KRC0</accession>
<dbReference type="EMBL" id="SPQU01000067">
    <property type="protein sequence ID" value="TFV28625.1"/>
    <property type="molecule type" value="Genomic_DNA"/>
</dbReference>
<dbReference type="OrthoDB" id="8250695at2"/>
<name>A0A4Y9NHX4_9BRAD</name>
<reference evidence="1 4" key="1">
    <citation type="submission" date="2019-03" db="EMBL/GenBank/DDBJ databases">
        <title>Bradyrhizobium strains diversity isolated from Chamaecrista fasciculata.</title>
        <authorList>
            <person name="Urquiaga M.C.O."/>
            <person name="Hungria M."/>
            <person name="Delamuta J.R.M."/>
        </authorList>
    </citation>
    <scope>NUCLEOTIDE SEQUENCE [LARGE SCALE GENOMIC DNA]</scope>
    <source>
        <strain evidence="1 4">CNPSo 3424</strain>
    </source>
</reference>
<accession>A0A4Y9NHX4</accession>
<proteinExistence type="predicted"/>
<gene>
    <name evidence="2" type="ORF">E4K64_38485</name>
    <name evidence="1" type="ORF">E4K66_38855</name>
</gene>
<evidence type="ECO:0000313" key="3">
    <source>
        <dbReference type="Proteomes" id="UP000297700"/>
    </source>
</evidence>
<evidence type="ECO:0000313" key="2">
    <source>
        <dbReference type="EMBL" id="TFV67410.1"/>
    </source>
</evidence>